<evidence type="ECO:0000256" key="2">
    <source>
        <dbReference type="ARBA" id="ARBA00022801"/>
    </source>
</evidence>
<dbReference type="AlphaFoldDB" id="H3S996"/>
<dbReference type="InterPro" id="IPR015797">
    <property type="entry name" value="NUDIX_hydrolase-like_dom_sf"/>
</dbReference>
<keyword evidence="3" id="KW-0460">Magnesium</keyword>
<evidence type="ECO:0000313" key="5">
    <source>
        <dbReference type="EMBL" id="EHQ64344.1"/>
    </source>
</evidence>
<keyword evidence="6" id="KW-1185">Reference proteome</keyword>
<dbReference type="PANTHER" id="PTHR43046">
    <property type="entry name" value="GDP-MANNOSE MANNOSYL HYDROLASE"/>
    <property type="match status" value="1"/>
</dbReference>
<comment type="caution">
    <text evidence="5">The sequence shown here is derived from an EMBL/GenBank/DDBJ whole genome shotgun (WGS) entry which is preliminary data.</text>
</comment>
<dbReference type="PATRIC" id="fig|1131935.3.peg.97"/>
<organism evidence="5 6">
    <name type="scientific">Paenibacillus dendritiformis C454</name>
    <dbReference type="NCBI Taxonomy" id="1131935"/>
    <lineage>
        <taxon>Bacteria</taxon>
        <taxon>Bacillati</taxon>
        <taxon>Bacillota</taxon>
        <taxon>Bacilli</taxon>
        <taxon>Bacillales</taxon>
        <taxon>Paenibacillaceae</taxon>
        <taxon>Paenibacillus</taxon>
    </lineage>
</organism>
<dbReference type="SUPFAM" id="SSF55811">
    <property type="entry name" value="Nudix"/>
    <property type="match status" value="1"/>
</dbReference>
<keyword evidence="2" id="KW-0378">Hydrolase</keyword>
<sequence length="146" mass="16636">MYKRVDVACALIFDQASEKMLMVKNKKGDSYYWSLPGRAVEVGETLEAAVIRETKEEAGFEVEVGGLYSVREALFSERGDHALIFTFLAKIIAGEMQVSDPDEEILEVKWIDINTANEFMPYLTDELKISPDRSHKMSPYYFHGEV</sequence>
<dbReference type="GO" id="GO:0016787">
    <property type="term" value="F:hydrolase activity"/>
    <property type="evidence" value="ECO:0007669"/>
    <property type="project" value="UniProtKB-KW"/>
</dbReference>
<dbReference type="InterPro" id="IPR020476">
    <property type="entry name" value="Nudix_hydrolase"/>
</dbReference>
<dbReference type="InterPro" id="IPR000086">
    <property type="entry name" value="NUDIX_hydrolase_dom"/>
</dbReference>
<evidence type="ECO:0000256" key="3">
    <source>
        <dbReference type="ARBA" id="ARBA00022842"/>
    </source>
</evidence>
<protein>
    <submittedName>
        <fullName evidence="5">MutT/Nudix family protein</fullName>
    </submittedName>
</protein>
<reference evidence="5 6" key="1">
    <citation type="journal article" date="2012" name="J. Bacteriol.">
        <title>Genome Sequence of the Pattern-Forming Social Bacterium Paenibacillus dendritiformis C454 Chiral Morphotype.</title>
        <authorList>
            <person name="Sirota-Madi A."/>
            <person name="Olender T."/>
            <person name="Helman Y."/>
            <person name="Brainis I."/>
            <person name="Finkelshtein A."/>
            <person name="Roth D."/>
            <person name="Hagai E."/>
            <person name="Leshkowitz D."/>
            <person name="Brodsky L."/>
            <person name="Galatenko V."/>
            <person name="Nikolaev V."/>
            <person name="Gutnick D.L."/>
            <person name="Lancet D."/>
            <person name="Ben-Jacob E."/>
        </authorList>
    </citation>
    <scope>NUCLEOTIDE SEQUENCE [LARGE SCALE GENOMIC DNA]</scope>
    <source>
        <strain evidence="5 6">C454</strain>
    </source>
</reference>
<dbReference type="STRING" id="1131935.PDENDC454_00480"/>
<dbReference type="Proteomes" id="UP000003900">
    <property type="component" value="Unassembled WGS sequence"/>
</dbReference>
<dbReference type="PANTHER" id="PTHR43046:SF12">
    <property type="entry name" value="GDP-MANNOSE MANNOSYL HYDROLASE"/>
    <property type="match status" value="1"/>
</dbReference>
<gene>
    <name evidence="5" type="ORF">PDENDC454_00480</name>
</gene>
<evidence type="ECO:0000313" key="6">
    <source>
        <dbReference type="Proteomes" id="UP000003900"/>
    </source>
</evidence>
<evidence type="ECO:0000256" key="1">
    <source>
        <dbReference type="ARBA" id="ARBA00001946"/>
    </source>
</evidence>
<dbReference type="EMBL" id="AHKH01000001">
    <property type="protein sequence ID" value="EHQ64344.1"/>
    <property type="molecule type" value="Genomic_DNA"/>
</dbReference>
<dbReference type="Pfam" id="PF00293">
    <property type="entry name" value="NUDIX"/>
    <property type="match status" value="1"/>
</dbReference>
<feature type="domain" description="Nudix hydrolase" evidence="4">
    <location>
        <begin position="3"/>
        <end position="135"/>
    </location>
</feature>
<dbReference type="PROSITE" id="PS51462">
    <property type="entry name" value="NUDIX"/>
    <property type="match status" value="1"/>
</dbReference>
<accession>H3S996</accession>
<evidence type="ECO:0000259" key="4">
    <source>
        <dbReference type="PROSITE" id="PS51462"/>
    </source>
</evidence>
<proteinExistence type="predicted"/>
<comment type="cofactor">
    <cofactor evidence="1">
        <name>Mg(2+)</name>
        <dbReference type="ChEBI" id="CHEBI:18420"/>
    </cofactor>
</comment>
<dbReference type="Gene3D" id="3.90.79.10">
    <property type="entry name" value="Nucleoside Triphosphate Pyrophosphohydrolase"/>
    <property type="match status" value="1"/>
</dbReference>
<dbReference type="OrthoDB" id="9787880at2"/>
<name>H3S996_9BACL</name>
<dbReference type="PRINTS" id="PR00502">
    <property type="entry name" value="NUDIXFAMILY"/>
</dbReference>